<accession>A0A1A8BE81</accession>
<gene>
    <name evidence="1" type="primary">Nfu_g_1_016981</name>
</gene>
<evidence type="ECO:0000313" key="1">
    <source>
        <dbReference type="EMBL" id="SBP64946.1"/>
    </source>
</evidence>
<reference evidence="1" key="2">
    <citation type="submission" date="2016-06" db="EMBL/GenBank/DDBJ databases">
        <title>The genome of a short-lived fish provides insights into sex chromosome evolution and the genetic control of aging.</title>
        <authorList>
            <person name="Reichwald K."/>
            <person name="Felder M."/>
            <person name="Petzold A."/>
            <person name="Koch P."/>
            <person name="Groth M."/>
            <person name="Platzer M."/>
        </authorList>
    </citation>
    <scope>NUCLEOTIDE SEQUENCE</scope>
    <source>
        <tissue evidence="1">Brain</tissue>
    </source>
</reference>
<protein>
    <recommendedName>
        <fullName evidence="2">Reverse transcriptase domain-containing protein</fullName>
    </recommendedName>
</protein>
<dbReference type="PANTHER" id="PTHR47510:SF3">
    <property type="entry name" value="ENDO_EXONUCLEASE_PHOSPHATASE DOMAIN-CONTAINING PROTEIN"/>
    <property type="match status" value="1"/>
</dbReference>
<feature type="non-terminal residue" evidence="1">
    <location>
        <position position="1"/>
    </location>
</feature>
<sequence length="180" mass="20632">TQSQNTFFHHKQHFKPYIQFTSETPSNALCEEFAAHFRGKVDTIRRNILSSKSNKVLDKSECVSIPEETLDSFVLVEAETLDKVFSSVRPTTCVLDPIPTSFFKQFYGSFSDEILTLMNCSLQTGVFPAAFKRAVVRLLLKKNNLDFNDLNNCRPVSNLPFLSKILEKLVLIQCKYYQHP</sequence>
<dbReference type="EMBL" id="HADZ01001005">
    <property type="protein sequence ID" value="SBP64946.1"/>
    <property type="molecule type" value="Transcribed_RNA"/>
</dbReference>
<dbReference type="AlphaFoldDB" id="A0A1A8BE81"/>
<reference evidence="1" key="1">
    <citation type="submission" date="2016-05" db="EMBL/GenBank/DDBJ databases">
        <authorList>
            <person name="Lavstsen T."/>
            <person name="Jespersen J.S."/>
        </authorList>
    </citation>
    <scope>NUCLEOTIDE SEQUENCE</scope>
    <source>
        <tissue evidence="1">Brain</tissue>
    </source>
</reference>
<proteinExistence type="predicted"/>
<dbReference type="PANTHER" id="PTHR47510">
    <property type="entry name" value="REVERSE TRANSCRIPTASE DOMAIN-CONTAINING PROTEIN"/>
    <property type="match status" value="1"/>
</dbReference>
<organism evidence="1">
    <name type="scientific">Nothobranchius kadleci</name>
    <name type="common">African annual killifish</name>
    <dbReference type="NCBI Taxonomy" id="1051664"/>
    <lineage>
        <taxon>Eukaryota</taxon>
        <taxon>Metazoa</taxon>
        <taxon>Chordata</taxon>
        <taxon>Craniata</taxon>
        <taxon>Vertebrata</taxon>
        <taxon>Euteleostomi</taxon>
        <taxon>Actinopterygii</taxon>
        <taxon>Neopterygii</taxon>
        <taxon>Teleostei</taxon>
        <taxon>Neoteleostei</taxon>
        <taxon>Acanthomorphata</taxon>
        <taxon>Ovalentaria</taxon>
        <taxon>Atherinomorphae</taxon>
        <taxon>Cyprinodontiformes</taxon>
        <taxon>Nothobranchiidae</taxon>
        <taxon>Nothobranchius</taxon>
    </lineage>
</organism>
<name>A0A1A8BE81_NOTKA</name>
<feature type="non-terminal residue" evidence="1">
    <location>
        <position position="180"/>
    </location>
</feature>
<evidence type="ECO:0008006" key="2">
    <source>
        <dbReference type="Google" id="ProtNLM"/>
    </source>
</evidence>